<keyword evidence="3" id="KW-1185">Reference proteome</keyword>
<evidence type="ECO:0000313" key="2">
    <source>
        <dbReference type="EMBL" id="KAF0757922.1"/>
    </source>
</evidence>
<dbReference type="AlphaFoldDB" id="A0A6G0YL08"/>
<comment type="caution">
    <text evidence="2">The sequence shown here is derived from an EMBL/GenBank/DDBJ whole genome shotgun (WGS) entry which is preliminary data.</text>
</comment>
<protein>
    <submittedName>
        <fullName evidence="2">Oxysterol-binding protein-related protein 6-like isoform X2</fullName>
    </submittedName>
</protein>
<sequence length="86" mass="9550">MASGSNSIAIPRDMEKKKSPQLSFKRRTVVANSDSDASIDSNTPSVESKDDGFVYHKRKLGREPGSKKIIRRGTEWEIVEGLKDGQ</sequence>
<reference evidence="2 3" key="1">
    <citation type="submission" date="2019-08" db="EMBL/GenBank/DDBJ databases">
        <title>Whole genome of Aphis craccivora.</title>
        <authorList>
            <person name="Voronova N.V."/>
            <person name="Shulinski R.S."/>
            <person name="Bandarenka Y.V."/>
            <person name="Zhorov D.G."/>
            <person name="Warner D."/>
        </authorList>
    </citation>
    <scope>NUCLEOTIDE SEQUENCE [LARGE SCALE GENOMIC DNA]</scope>
    <source>
        <strain evidence="2">180601</strain>
        <tissue evidence="2">Whole Body</tissue>
    </source>
</reference>
<dbReference type="Proteomes" id="UP000478052">
    <property type="component" value="Unassembled WGS sequence"/>
</dbReference>
<feature type="non-terminal residue" evidence="2">
    <location>
        <position position="86"/>
    </location>
</feature>
<feature type="region of interest" description="Disordered" evidence="1">
    <location>
        <begin position="1"/>
        <end position="50"/>
    </location>
</feature>
<accession>A0A6G0YL08</accession>
<proteinExistence type="predicted"/>
<evidence type="ECO:0000313" key="3">
    <source>
        <dbReference type="Proteomes" id="UP000478052"/>
    </source>
</evidence>
<name>A0A6G0YL08_APHCR</name>
<evidence type="ECO:0000256" key="1">
    <source>
        <dbReference type="SAM" id="MobiDB-lite"/>
    </source>
</evidence>
<dbReference type="EMBL" id="VUJU01003430">
    <property type="protein sequence ID" value="KAF0757922.1"/>
    <property type="molecule type" value="Genomic_DNA"/>
</dbReference>
<gene>
    <name evidence="2" type="ORF">FWK35_00008225</name>
</gene>
<feature type="compositionally biased region" description="Low complexity" evidence="1">
    <location>
        <begin position="31"/>
        <end position="42"/>
    </location>
</feature>
<organism evidence="2 3">
    <name type="scientific">Aphis craccivora</name>
    <name type="common">Cowpea aphid</name>
    <dbReference type="NCBI Taxonomy" id="307492"/>
    <lineage>
        <taxon>Eukaryota</taxon>
        <taxon>Metazoa</taxon>
        <taxon>Ecdysozoa</taxon>
        <taxon>Arthropoda</taxon>
        <taxon>Hexapoda</taxon>
        <taxon>Insecta</taxon>
        <taxon>Pterygota</taxon>
        <taxon>Neoptera</taxon>
        <taxon>Paraneoptera</taxon>
        <taxon>Hemiptera</taxon>
        <taxon>Sternorrhyncha</taxon>
        <taxon>Aphidomorpha</taxon>
        <taxon>Aphidoidea</taxon>
        <taxon>Aphididae</taxon>
        <taxon>Aphidini</taxon>
        <taxon>Aphis</taxon>
        <taxon>Aphis</taxon>
    </lineage>
</organism>
<dbReference type="OrthoDB" id="1854502at2759"/>